<sequence length="1042" mass="117659">MAELMADATRGDGMYATHATESALDSGVSSPVADPENEMRENPSSAPARIMSKTVKNSWSDHGRHALAGDEKEGVRSGMISPRALQTPIHIKGASSLTGNATPKPPGTQHTDSNTPVSIISDLAAKQQQSRVASPTVQEHPLVRTGSVSATIAPPSRAPARTATPRLVSHTPLVADWSGKSDHSRSATEYEHLAASAKLGTGSQVEMARPKAELVKAAVAKATQKHNEPSRPRPMRNASTRSMTHDDNSQRYANIARRTSKYESCIDMVEEPQHAQESMPFDFHPNPGANYGLINAVSSTKELDNESVLYIGTLGIEMDWIPTPTRQEIDAVSKSQEQMLPVWLKDADYVMSYHTYCKQVLWPTFHYTLPTGKGLENESEAWNAYVETNRRFAERIAAEYRDGDVVWVHDYHLLLVPEMLRKLIPRAPIGFFLHIAFPSSEIFRCLSRREPLLLGMLGSDLIGFQTHNFCRHFRQTANRILQAETTARGVHMKNSFVTVASYPIGIDVKMLQKRQEHPDVTEWVEKLRERFAGMKVIVGRDKLDWIKGVREKLIAYEVFLERHPEWVGRVVLVQVALATVRENSEVVAVSDLVARINHKHGSLTYQPIVFLHVQEITFSQYLALLTMADAFLIMSLREGMNLTSHEYIVAQQRRQRPLILSEFTGTYSALRACIGVNPFNAQQVAKAIHHALMMPEEEMVRRWRDLHHTVMSQSSHHWVASILSQLERVHLQQPYMETMFKPELEIAQMQSEWRASKSCLVLLDLEGTLMREDLCYVHGNGFEPPHAIHRLLQRLVADHRMYVYLLSSHSRTDLEKLAMEVPYLGLVAEDGCYVRHCMAGTRCDWTSLVDGFDMQWRKPVREILDYFTERTPGSWIEERSTTIAWYFGEGMSEADAIWARRQASEVQGLISDSLGERFSLRIVNGQTYFVIMPKNVGRSTAVQYMLALDNMGQLPTRHAPTNKGRFEFILHIGRDERLIALLNDLDLPFAPRTCTTAESDSIVSSIATSQLRPYEQVMDALEDIIDFHLRDLKWGGPATMDI</sequence>
<dbReference type="FunFam" id="3.40.50.2000:FF:000036">
    <property type="entry name" value="Alpha,alpha-trehalose-phosphate synthase subunit Tps2"/>
    <property type="match status" value="1"/>
</dbReference>
<dbReference type="AlphaFoldDB" id="A0A0M9VPM6"/>
<dbReference type="GO" id="GO:0005829">
    <property type="term" value="C:cytosol"/>
    <property type="evidence" value="ECO:0007669"/>
    <property type="project" value="TreeGrafter"/>
</dbReference>
<feature type="region of interest" description="Disordered" evidence="1">
    <location>
        <begin position="222"/>
        <end position="247"/>
    </location>
</feature>
<dbReference type="RefSeq" id="XP_017992241.1">
    <property type="nucleotide sequence ID" value="XM_018135709.1"/>
</dbReference>
<dbReference type="Pfam" id="PF00982">
    <property type="entry name" value="Glyco_transf_20"/>
    <property type="match status" value="1"/>
</dbReference>
<accession>A0A0M9VPM6</accession>
<evidence type="ECO:0000313" key="2">
    <source>
        <dbReference type="EMBL" id="KOS14609.1"/>
    </source>
</evidence>
<dbReference type="Pfam" id="PF02358">
    <property type="entry name" value="Trehalose_PPase"/>
    <property type="match status" value="1"/>
</dbReference>
<keyword evidence="3" id="KW-1185">Reference proteome</keyword>
<dbReference type="GO" id="GO:0004805">
    <property type="term" value="F:trehalose-phosphatase activity"/>
    <property type="evidence" value="ECO:0007669"/>
    <property type="project" value="TreeGrafter"/>
</dbReference>
<dbReference type="CDD" id="cd03788">
    <property type="entry name" value="GT20_TPS"/>
    <property type="match status" value="1"/>
</dbReference>
<evidence type="ECO:0000313" key="3">
    <source>
        <dbReference type="Proteomes" id="UP000037751"/>
    </source>
</evidence>
<evidence type="ECO:0000256" key="1">
    <source>
        <dbReference type="SAM" id="MobiDB-lite"/>
    </source>
</evidence>
<dbReference type="SUPFAM" id="SSF53756">
    <property type="entry name" value="UDP-Glycosyltransferase/glycogen phosphorylase"/>
    <property type="match status" value="1"/>
</dbReference>
<protein>
    <submittedName>
        <fullName evidence="2">Glycosyltransferase family 20 protein</fullName>
    </submittedName>
</protein>
<feature type="region of interest" description="Disordered" evidence="1">
    <location>
        <begin position="146"/>
        <end position="167"/>
    </location>
</feature>
<feature type="compositionally biased region" description="Low complexity" evidence="1">
    <location>
        <begin position="149"/>
        <end position="166"/>
    </location>
</feature>
<dbReference type="GO" id="GO:0003825">
    <property type="term" value="F:alpha,alpha-trehalose-phosphate synthase (UDP-forming) activity"/>
    <property type="evidence" value="ECO:0007669"/>
    <property type="project" value="TreeGrafter"/>
</dbReference>
<dbReference type="Proteomes" id="UP000037751">
    <property type="component" value="Unassembled WGS sequence"/>
</dbReference>
<proteinExistence type="predicted"/>
<comment type="caution">
    <text evidence="2">The sequence shown here is derived from an EMBL/GenBank/DDBJ whole genome shotgun (WGS) entry which is preliminary data.</text>
</comment>
<feature type="region of interest" description="Disordered" evidence="1">
    <location>
        <begin position="94"/>
        <end position="115"/>
    </location>
</feature>
<dbReference type="VEuPathDB" id="FungiDB:Malapachy_1202"/>
<name>A0A0M9VPM6_9BASI</name>
<dbReference type="InterPro" id="IPR003337">
    <property type="entry name" value="Trehalose_PPase"/>
</dbReference>
<reference evidence="2 3" key="1">
    <citation type="submission" date="2015-07" db="EMBL/GenBank/DDBJ databases">
        <title>Draft Genome Sequence of Malassezia furfur CBS1878 and Malassezia pachydermatis CBS1879.</title>
        <authorList>
            <person name="Triana S."/>
            <person name="Ohm R."/>
            <person name="Gonzalez A."/>
            <person name="DeCock H."/>
            <person name="Restrepo S."/>
            <person name="Celis A."/>
        </authorList>
    </citation>
    <scope>NUCLEOTIDE SEQUENCE [LARGE SCALE GENOMIC DNA]</scope>
    <source>
        <strain evidence="2 3">CBS 1879</strain>
    </source>
</reference>
<dbReference type="SUPFAM" id="SSF56784">
    <property type="entry name" value="HAD-like"/>
    <property type="match status" value="1"/>
</dbReference>
<gene>
    <name evidence="2" type="ORF">Malapachy_1202</name>
</gene>
<dbReference type="EMBL" id="LGAV01000003">
    <property type="protein sequence ID" value="KOS14609.1"/>
    <property type="molecule type" value="Genomic_DNA"/>
</dbReference>
<organism evidence="2 3">
    <name type="scientific">Malassezia pachydermatis</name>
    <dbReference type="NCBI Taxonomy" id="77020"/>
    <lineage>
        <taxon>Eukaryota</taxon>
        <taxon>Fungi</taxon>
        <taxon>Dikarya</taxon>
        <taxon>Basidiomycota</taxon>
        <taxon>Ustilaginomycotina</taxon>
        <taxon>Malasseziomycetes</taxon>
        <taxon>Malasseziales</taxon>
        <taxon>Malasseziaceae</taxon>
        <taxon>Malassezia</taxon>
    </lineage>
</organism>
<keyword evidence="2" id="KW-0808">Transferase</keyword>
<dbReference type="InterPro" id="IPR036412">
    <property type="entry name" value="HAD-like_sf"/>
</dbReference>
<dbReference type="GO" id="GO:0005946">
    <property type="term" value="C:alpha,alpha-trehalose-phosphate synthase complex (UDP-forming)"/>
    <property type="evidence" value="ECO:0007669"/>
    <property type="project" value="TreeGrafter"/>
</dbReference>
<dbReference type="PANTHER" id="PTHR10788">
    <property type="entry name" value="TREHALOSE-6-PHOSPHATE SYNTHASE"/>
    <property type="match status" value="1"/>
</dbReference>
<dbReference type="Gene3D" id="3.40.50.2000">
    <property type="entry name" value="Glycogen Phosphorylase B"/>
    <property type="match status" value="2"/>
</dbReference>
<dbReference type="GO" id="GO:0005992">
    <property type="term" value="P:trehalose biosynthetic process"/>
    <property type="evidence" value="ECO:0007669"/>
    <property type="project" value="InterPro"/>
</dbReference>
<dbReference type="GeneID" id="28727584"/>
<dbReference type="InterPro" id="IPR001830">
    <property type="entry name" value="Glyco_trans_20"/>
</dbReference>
<dbReference type="PANTHER" id="PTHR10788:SF15">
    <property type="entry name" value="TREHALOSE SYNTHASE COMPLEX REGULATORY SUBUNIT TPS3-RELATED"/>
    <property type="match status" value="1"/>
</dbReference>
<dbReference type="OrthoDB" id="755951at2759"/>
<feature type="region of interest" description="Disordered" evidence="1">
    <location>
        <begin position="1"/>
        <end position="50"/>
    </location>
</feature>
<dbReference type="STRING" id="77020.A0A0M9VPM6"/>